<dbReference type="CDD" id="cd06257">
    <property type="entry name" value="DnaJ"/>
    <property type="match status" value="1"/>
</dbReference>
<dbReference type="InterPro" id="IPR036869">
    <property type="entry name" value="J_dom_sf"/>
</dbReference>
<reference evidence="12" key="2">
    <citation type="submission" date="2025-08" db="UniProtKB">
        <authorList>
            <consortium name="Ensembl"/>
        </authorList>
    </citation>
    <scope>IDENTIFICATION</scope>
</reference>
<dbReference type="Proteomes" id="UP001501940">
    <property type="component" value="Chromosome 4"/>
</dbReference>
<evidence type="ECO:0000256" key="10">
    <source>
        <dbReference type="SAM" id="Phobius"/>
    </source>
</evidence>
<evidence type="ECO:0000256" key="2">
    <source>
        <dbReference type="ARBA" id="ARBA00022692"/>
    </source>
</evidence>
<keyword evidence="4 10" id="KW-1133">Transmembrane helix</keyword>
<accession>A0A3Q1CC08</accession>
<dbReference type="SMART" id="SM00271">
    <property type="entry name" value="DnaJ"/>
    <property type="match status" value="1"/>
</dbReference>
<evidence type="ECO:0000259" key="11">
    <source>
        <dbReference type="PROSITE" id="PS50076"/>
    </source>
</evidence>
<keyword evidence="3" id="KW-0256">Endoplasmic reticulum</keyword>
<dbReference type="GO" id="GO:0071218">
    <property type="term" value="P:cellular response to misfolded protein"/>
    <property type="evidence" value="ECO:0007669"/>
    <property type="project" value="TreeGrafter"/>
</dbReference>
<dbReference type="InterPro" id="IPR051100">
    <property type="entry name" value="DnaJ_subfamily_B/C"/>
</dbReference>
<dbReference type="Gene3D" id="1.10.287.110">
    <property type="entry name" value="DnaJ domain"/>
    <property type="match status" value="1"/>
</dbReference>
<proteinExistence type="inferred from homology"/>
<evidence type="ECO:0000256" key="4">
    <source>
        <dbReference type="ARBA" id="ARBA00022989"/>
    </source>
</evidence>
<dbReference type="Pfam" id="PF09320">
    <property type="entry name" value="DUF1977"/>
    <property type="match status" value="1"/>
</dbReference>
<evidence type="ECO:0000256" key="5">
    <source>
        <dbReference type="ARBA" id="ARBA00023136"/>
    </source>
</evidence>
<keyword evidence="6" id="KW-0143">Chaperone</keyword>
<dbReference type="GO" id="GO:0005789">
    <property type="term" value="C:endoplasmic reticulum membrane"/>
    <property type="evidence" value="ECO:0007669"/>
    <property type="project" value="UniProtKB-SubCell"/>
</dbReference>
<keyword evidence="2 10" id="KW-0812">Transmembrane</keyword>
<dbReference type="InterPro" id="IPR015399">
    <property type="entry name" value="DUF1977_DnaJ-like"/>
</dbReference>
<comment type="subcellular location">
    <subcellularLocation>
        <location evidence="1">Endoplasmic reticulum membrane</location>
        <topology evidence="1">Single-pass membrane protein</topology>
    </subcellularLocation>
</comment>
<dbReference type="Ensembl" id="ENSAOCT00000026893.2">
    <property type="protein sequence ID" value="ENSAOCP00000017556.1"/>
    <property type="gene ID" value="ENSAOCG00000022638.2"/>
</dbReference>
<dbReference type="SUPFAM" id="SSF46565">
    <property type="entry name" value="Chaperone J-domain"/>
    <property type="match status" value="1"/>
</dbReference>
<gene>
    <name evidence="12" type="primary">DNAJB14</name>
</gene>
<dbReference type="InterPro" id="IPR001623">
    <property type="entry name" value="DnaJ_domain"/>
</dbReference>
<dbReference type="GeneID" id="111578528"/>
<comment type="similarity">
    <text evidence="7">Belongs to the DnaJ family. DNAJB12/DNAJB14 subfamily.</text>
</comment>
<dbReference type="PANTHER" id="PTHR43908:SF4">
    <property type="entry name" value="DNAJ HOMOLOG SUBFAMILY B MEMBER 14"/>
    <property type="match status" value="1"/>
</dbReference>
<keyword evidence="5 10" id="KW-0472">Membrane</keyword>
<dbReference type="PRINTS" id="PR00625">
    <property type="entry name" value="JDOMAIN"/>
</dbReference>
<evidence type="ECO:0000256" key="8">
    <source>
        <dbReference type="ARBA" id="ARBA00039610"/>
    </source>
</evidence>
<name>A0A3Q1CC08_AMPOC</name>
<dbReference type="STRING" id="80972.ENSAOCP00000017556"/>
<dbReference type="RefSeq" id="XP_023141177.1">
    <property type="nucleotide sequence ID" value="XM_023285409.3"/>
</dbReference>
<evidence type="ECO:0000256" key="1">
    <source>
        <dbReference type="ARBA" id="ARBA00004389"/>
    </source>
</evidence>
<dbReference type="PROSITE" id="PS00636">
    <property type="entry name" value="DNAJ_1"/>
    <property type="match status" value="1"/>
</dbReference>
<evidence type="ECO:0000256" key="7">
    <source>
        <dbReference type="ARBA" id="ARBA00038010"/>
    </source>
</evidence>
<dbReference type="PROSITE" id="PS50076">
    <property type="entry name" value="DNAJ_2"/>
    <property type="match status" value="1"/>
</dbReference>
<dbReference type="OMA" id="DDRMRKK"/>
<dbReference type="GO" id="GO:0030544">
    <property type="term" value="F:Hsp70 protein binding"/>
    <property type="evidence" value="ECO:0007669"/>
    <property type="project" value="TreeGrafter"/>
</dbReference>
<keyword evidence="13" id="KW-1185">Reference proteome</keyword>
<protein>
    <recommendedName>
        <fullName evidence="8">DnaJ homolog subfamily B member 14</fullName>
    </recommendedName>
</protein>
<evidence type="ECO:0000256" key="9">
    <source>
        <dbReference type="SAM" id="MobiDB-lite"/>
    </source>
</evidence>
<sequence>MEGNRDEAEKCINIATKALEAGDKEKALKFLNKAEKLFPTARAKALLDALTKNGSSAGNGAYRRRPAERSETTGAQPEGESQEPGGGESSKGFTKEQVEGVQRIKRCKDYYEVLSVSKEANEDELKKAYRKLALKFHPDKNHAPGATEAFKKIGNAYAVLSNADKRRQYDLTGGEEPSSPSHSHGGGFDFHRGFEADITPEDLFNMFFGGGFPSSSAHTFTNGRTSYSHQTDYRQERTEERGDGGFSMFIQLMPIVVLILVSILSQMMVSPPPYSLYSRPSTGQTVKRQTENLRVDYYVTRDFKSEFKGSALQQIEKNVEDDYVSNVRNNCWKERQTKTDLLYAAKVYRDDRMRKKAELMTMDNCRELDRLNNLFRGG</sequence>
<feature type="region of interest" description="Disordered" evidence="9">
    <location>
        <begin position="169"/>
        <end position="191"/>
    </location>
</feature>
<evidence type="ECO:0000313" key="13">
    <source>
        <dbReference type="Proteomes" id="UP001501940"/>
    </source>
</evidence>
<evidence type="ECO:0000256" key="6">
    <source>
        <dbReference type="ARBA" id="ARBA00023186"/>
    </source>
</evidence>
<feature type="domain" description="J" evidence="11">
    <location>
        <begin position="109"/>
        <end position="173"/>
    </location>
</feature>
<dbReference type="GeneTree" id="ENSGT00940000157887"/>
<reference evidence="12" key="3">
    <citation type="submission" date="2025-09" db="UniProtKB">
        <authorList>
            <consortium name="Ensembl"/>
        </authorList>
    </citation>
    <scope>IDENTIFICATION</scope>
</reference>
<evidence type="ECO:0000256" key="3">
    <source>
        <dbReference type="ARBA" id="ARBA00022824"/>
    </source>
</evidence>
<dbReference type="FunFam" id="1.10.287.110:FF:000004">
    <property type="entry name" value="DnaJ (Hsp40) homolog, subfamily B, member 14"/>
    <property type="match status" value="1"/>
</dbReference>
<feature type="transmembrane region" description="Helical" evidence="10">
    <location>
        <begin position="248"/>
        <end position="269"/>
    </location>
</feature>
<dbReference type="Pfam" id="PF00226">
    <property type="entry name" value="DnaJ"/>
    <property type="match status" value="1"/>
</dbReference>
<dbReference type="OrthoDB" id="442087at2759"/>
<evidence type="ECO:0000313" key="12">
    <source>
        <dbReference type="Ensembl" id="ENSAOCP00000017556.1"/>
    </source>
</evidence>
<feature type="compositionally biased region" description="Low complexity" evidence="9">
    <location>
        <begin position="174"/>
        <end position="183"/>
    </location>
</feature>
<dbReference type="InterPro" id="IPR018253">
    <property type="entry name" value="DnaJ_domain_CS"/>
</dbReference>
<reference evidence="12 13" key="1">
    <citation type="submission" date="2022-01" db="EMBL/GenBank/DDBJ databases">
        <title>A chromosome-scale genome assembly of the false clownfish, Amphiprion ocellaris.</title>
        <authorList>
            <person name="Ryu T."/>
        </authorList>
    </citation>
    <scope>NUCLEOTIDE SEQUENCE [LARGE SCALE GENOMIC DNA]</scope>
</reference>
<organism evidence="12 13">
    <name type="scientific">Amphiprion ocellaris</name>
    <name type="common">Clown anemonefish</name>
    <dbReference type="NCBI Taxonomy" id="80972"/>
    <lineage>
        <taxon>Eukaryota</taxon>
        <taxon>Metazoa</taxon>
        <taxon>Chordata</taxon>
        <taxon>Craniata</taxon>
        <taxon>Vertebrata</taxon>
        <taxon>Euteleostomi</taxon>
        <taxon>Actinopterygii</taxon>
        <taxon>Neopterygii</taxon>
        <taxon>Teleostei</taxon>
        <taxon>Neoteleostei</taxon>
        <taxon>Acanthomorphata</taxon>
        <taxon>Ovalentaria</taxon>
        <taxon>Pomacentridae</taxon>
        <taxon>Amphiprion</taxon>
    </lineage>
</organism>
<feature type="region of interest" description="Disordered" evidence="9">
    <location>
        <begin position="49"/>
        <end position="98"/>
    </location>
</feature>
<dbReference type="AlphaFoldDB" id="A0A3Q1CC08"/>
<dbReference type="PANTHER" id="PTHR43908">
    <property type="entry name" value="AT29763P-RELATED"/>
    <property type="match status" value="1"/>
</dbReference>